<feature type="transmembrane region" description="Helical" evidence="9">
    <location>
        <begin position="224"/>
        <end position="247"/>
    </location>
</feature>
<comment type="subcellular location">
    <subcellularLocation>
        <location evidence="1 9">Cell membrane</location>
        <topology evidence="1 9">Multi-pass membrane protein</topology>
    </subcellularLocation>
</comment>
<name>A0ABU1JBB5_9MICC</name>
<keyword evidence="7 9" id="KW-1133">Transmembrane helix</keyword>
<dbReference type="Proteomes" id="UP001185069">
    <property type="component" value="Unassembled WGS sequence"/>
</dbReference>
<dbReference type="SUPFAM" id="SSF161098">
    <property type="entry name" value="MetI-like"/>
    <property type="match status" value="1"/>
</dbReference>
<dbReference type="EMBL" id="JAVDQF010000001">
    <property type="protein sequence ID" value="MDR6269425.1"/>
    <property type="molecule type" value="Genomic_DNA"/>
</dbReference>
<evidence type="ECO:0000256" key="3">
    <source>
        <dbReference type="ARBA" id="ARBA00022448"/>
    </source>
</evidence>
<dbReference type="InterPro" id="IPR050901">
    <property type="entry name" value="BP-dep_ABC_trans_perm"/>
</dbReference>
<protein>
    <submittedName>
        <fullName evidence="11">Arabinogalactan oligomer/maltooligosaccharide transport system permease protein</fullName>
    </submittedName>
</protein>
<proteinExistence type="inferred from homology"/>
<evidence type="ECO:0000256" key="1">
    <source>
        <dbReference type="ARBA" id="ARBA00004651"/>
    </source>
</evidence>
<keyword evidence="12" id="KW-1185">Reference proteome</keyword>
<dbReference type="RefSeq" id="WP_309797746.1">
    <property type="nucleotide sequence ID" value="NZ_BAAAHY010000005.1"/>
</dbReference>
<feature type="transmembrane region" description="Helical" evidence="9">
    <location>
        <begin position="132"/>
        <end position="157"/>
    </location>
</feature>
<dbReference type="InterPro" id="IPR035906">
    <property type="entry name" value="MetI-like_sf"/>
</dbReference>
<keyword evidence="6 9" id="KW-0812">Transmembrane</keyword>
<evidence type="ECO:0000256" key="8">
    <source>
        <dbReference type="ARBA" id="ARBA00023136"/>
    </source>
</evidence>
<accession>A0ABU1JBB5</accession>
<evidence type="ECO:0000256" key="7">
    <source>
        <dbReference type="ARBA" id="ARBA00022989"/>
    </source>
</evidence>
<dbReference type="CDD" id="cd06261">
    <property type="entry name" value="TM_PBP2"/>
    <property type="match status" value="1"/>
</dbReference>
<dbReference type="InterPro" id="IPR000515">
    <property type="entry name" value="MetI-like"/>
</dbReference>
<keyword evidence="8 9" id="KW-0472">Membrane</keyword>
<dbReference type="Gene3D" id="1.10.3720.10">
    <property type="entry name" value="MetI-like"/>
    <property type="match status" value="1"/>
</dbReference>
<dbReference type="Pfam" id="PF00528">
    <property type="entry name" value="BPD_transp_1"/>
    <property type="match status" value="1"/>
</dbReference>
<evidence type="ECO:0000313" key="11">
    <source>
        <dbReference type="EMBL" id="MDR6269425.1"/>
    </source>
</evidence>
<evidence type="ECO:0000256" key="5">
    <source>
        <dbReference type="ARBA" id="ARBA00022597"/>
    </source>
</evidence>
<feature type="transmembrane region" description="Helical" evidence="9">
    <location>
        <begin position="169"/>
        <end position="187"/>
    </location>
</feature>
<feature type="transmembrane region" description="Helical" evidence="9">
    <location>
        <begin position="38"/>
        <end position="59"/>
    </location>
</feature>
<comment type="similarity">
    <text evidence="2">Belongs to the binding-protein-dependent transport system permease family. MalFG subfamily.</text>
</comment>
<gene>
    <name evidence="11" type="ORF">JOE69_001663</name>
</gene>
<evidence type="ECO:0000259" key="10">
    <source>
        <dbReference type="PROSITE" id="PS50928"/>
    </source>
</evidence>
<feature type="domain" description="ABC transmembrane type-1" evidence="10">
    <location>
        <begin position="95"/>
        <end position="292"/>
    </location>
</feature>
<organism evidence="11 12">
    <name type="scientific">Arthrobacter russicus</name>
    <dbReference type="NCBI Taxonomy" id="172040"/>
    <lineage>
        <taxon>Bacteria</taxon>
        <taxon>Bacillati</taxon>
        <taxon>Actinomycetota</taxon>
        <taxon>Actinomycetes</taxon>
        <taxon>Micrococcales</taxon>
        <taxon>Micrococcaceae</taxon>
        <taxon>Arthrobacter</taxon>
    </lineage>
</organism>
<dbReference type="PROSITE" id="PS50928">
    <property type="entry name" value="ABC_TM1"/>
    <property type="match status" value="1"/>
</dbReference>
<sequence>MSIPTATRPAKRRSKVRKDGLEVPTGGRWWREIGWRHLIGLFAVVFSLFPVVYILSAAFNPLGTVASTSLIPSSLGLDNFSALLSSQQFPFAQWYLNTLLICAVVSLAQVAASTLAAYAFSRMRFRGRRTGLLAILLIQMFPAFLAIVALYAMIGAIGDVLPAVGLNTLAGYGLVLMGGALGQVWLIKGFFDSLPQELDEAARLDGAGHFQIFLRIILPLIRPVLAVTVLLAFVGVIGEFLLASIFLTDNSVKTLAVGLYSIITGDRSNNLGIFAAGSLLIAIPVVLLFLWLQRFIVGGLTAGSGK</sequence>
<evidence type="ECO:0000256" key="4">
    <source>
        <dbReference type="ARBA" id="ARBA00022475"/>
    </source>
</evidence>
<keyword evidence="4" id="KW-1003">Cell membrane</keyword>
<feature type="transmembrane region" description="Helical" evidence="9">
    <location>
        <begin position="271"/>
        <end position="292"/>
    </location>
</feature>
<keyword evidence="5" id="KW-0762">Sugar transport</keyword>
<comment type="caution">
    <text evidence="11">The sequence shown here is derived from an EMBL/GenBank/DDBJ whole genome shotgun (WGS) entry which is preliminary data.</text>
</comment>
<evidence type="ECO:0000256" key="2">
    <source>
        <dbReference type="ARBA" id="ARBA00009047"/>
    </source>
</evidence>
<evidence type="ECO:0000313" key="12">
    <source>
        <dbReference type="Proteomes" id="UP001185069"/>
    </source>
</evidence>
<reference evidence="11 12" key="1">
    <citation type="submission" date="2023-07" db="EMBL/GenBank/DDBJ databases">
        <title>Sequencing the genomes of 1000 actinobacteria strains.</title>
        <authorList>
            <person name="Klenk H.-P."/>
        </authorList>
    </citation>
    <scope>NUCLEOTIDE SEQUENCE [LARGE SCALE GENOMIC DNA]</scope>
    <source>
        <strain evidence="11 12">DSM 14555</strain>
    </source>
</reference>
<dbReference type="PANTHER" id="PTHR32243:SF50">
    <property type="entry name" value="MALTOSE_MALTODEXTRIN TRANSPORT SYSTEM PERMEASE PROTEIN MALG"/>
    <property type="match status" value="1"/>
</dbReference>
<evidence type="ECO:0000256" key="6">
    <source>
        <dbReference type="ARBA" id="ARBA00022692"/>
    </source>
</evidence>
<evidence type="ECO:0000256" key="9">
    <source>
        <dbReference type="RuleBase" id="RU363032"/>
    </source>
</evidence>
<feature type="transmembrane region" description="Helical" evidence="9">
    <location>
        <begin position="94"/>
        <end position="120"/>
    </location>
</feature>
<keyword evidence="3 9" id="KW-0813">Transport</keyword>
<dbReference type="PANTHER" id="PTHR32243">
    <property type="entry name" value="MALTOSE TRANSPORT SYSTEM PERMEASE-RELATED"/>
    <property type="match status" value="1"/>
</dbReference>